<evidence type="ECO:0000256" key="3">
    <source>
        <dbReference type="ARBA" id="ARBA00041148"/>
    </source>
</evidence>
<dbReference type="AlphaFoldDB" id="A0A1M6LQ39"/>
<keyword evidence="6" id="KW-0687">Ribonucleoprotein</keyword>
<evidence type="ECO:0000256" key="2">
    <source>
        <dbReference type="ARBA" id="ARBA00038695"/>
    </source>
</evidence>
<sequence length="180" mass="20656">MHTSVTFKNLDPSDALRDYASEKLDRFDKYLDNPAEANVVLTVEKHRHIAEINVAGDRLTINGKEETGDMYTSIDKVLDKLEKQIKKGKQKVRKRRDASRGKARLREEDAISALESDDEPLETTIRVETIDYKPMDVEEAVLQMELVDNQFMVFTNAKTGQVNVLYRRRGNNLGLIEPMM</sequence>
<evidence type="ECO:0000313" key="7">
    <source>
        <dbReference type="Proteomes" id="UP000183994"/>
    </source>
</evidence>
<dbReference type="InterPro" id="IPR034694">
    <property type="entry name" value="HPF_long/plastid"/>
</dbReference>
<dbReference type="InterPro" id="IPR038416">
    <property type="entry name" value="Ribosom_S30AE_C_sf"/>
</dbReference>
<proteinExistence type="inferred from homology"/>
<dbReference type="Gene3D" id="3.30.505.50">
    <property type="entry name" value="Sigma 54 modulation/S30EA ribosomal protein, C-terminal domain"/>
    <property type="match status" value="1"/>
</dbReference>
<comment type="function">
    <text evidence="4">Required for dimerization of active 70S ribosomes into 100S ribosomes in stationary phase; 100S ribosomes are translationally inactive and sometimes present during exponential growth.</text>
</comment>
<keyword evidence="4" id="KW-0963">Cytoplasm</keyword>
<evidence type="ECO:0000256" key="1">
    <source>
        <dbReference type="ARBA" id="ARBA00022845"/>
    </source>
</evidence>
<reference evidence="7" key="1">
    <citation type="submission" date="2016-11" db="EMBL/GenBank/DDBJ databases">
        <authorList>
            <person name="Varghese N."/>
            <person name="Submissions S."/>
        </authorList>
    </citation>
    <scope>NUCLEOTIDE SEQUENCE [LARGE SCALE GENOMIC DNA]</scope>
    <source>
        <strain evidence="7">DSM 16219</strain>
    </source>
</reference>
<dbReference type="Proteomes" id="UP000183994">
    <property type="component" value="Unassembled WGS sequence"/>
</dbReference>
<dbReference type="STRING" id="1121393.SAMN02745216_02152"/>
<organism evidence="6 7">
    <name type="scientific">Desulfatibacillum alkenivorans DSM 16219</name>
    <dbReference type="NCBI Taxonomy" id="1121393"/>
    <lineage>
        <taxon>Bacteria</taxon>
        <taxon>Pseudomonadati</taxon>
        <taxon>Thermodesulfobacteriota</taxon>
        <taxon>Desulfobacteria</taxon>
        <taxon>Desulfobacterales</taxon>
        <taxon>Desulfatibacillaceae</taxon>
        <taxon>Desulfatibacillum</taxon>
    </lineage>
</organism>
<accession>A0A1M6LQ39</accession>
<dbReference type="CDD" id="cd00552">
    <property type="entry name" value="RaiA"/>
    <property type="match status" value="1"/>
</dbReference>
<keyword evidence="1 4" id="KW-0810">Translation regulation</keyword>
<dbReference type="Pfam" id="PF16321">
    <property type="entry name" value="Ribosom_S30AE_C"/>
    <property type="match status" value="1"/>
</dbReference>
<dbReference type="Gene3D" id="3.30.160.100">
    <property type="entry name" value="Ribosome hibernation promotion factor-like"/>
    <property type="match status" value="1"/>
</dbReference>
<dbReference type="EMBL" id="FQZU01000011">
    <property type="protein sequence ID" value="SHJ73326.1"/>
    <property type="molecule type" value="Genomic_DNA"/>
</dbReference>
<keyword evidence="7" id="KW-1185">Reference proteome</keyword>
<evidence type="ECO:0000256" key="4">
    <source>
        <dbReference type="HAMAP-Rule" id="MF_00839"/>
    </source>
</evidence>
<dbReference type="OrthoDB" id="9794975at2"/>
<dbReference type="GO" id="GO:0045900">
    <property type="term" value="P:negative regulation of translational elongation"/>
    <property type="evidence" value="ECO:0007669"/>
    <property type="project" value="TreeGrafter"/>
</dbReference>
<dbReference type="HAMAP" id="MF_00839">
    <property type="entry name" value="HPF"/>
    <property type="match status" value="1"/>
</dbReference>
<comment type="subunit">
    <text evidence="4">Interacts with 100S ribosomes.</text>
</comment>
<evidence type="ECO:0000313" key="6">
    <source>
        <dbReference type="EMBL" id="SHJ73326.1"/>
    </source>
</evidence>
<comment type="subunit">
    <text evidence="2">Associates exclusively with 100S ribosomes, which are dimers of 70S ribosomes.</text>
</comment>
<dbReference type="RefSeq" id="WP_073475615.1">
    <property type="nucleotide sequence ID" value="NZ_FQZU01000011.1"/>
</dbReference>
<dbReference type="InterPro" id="IPR032528">
    <property type="entry name" value="Ribosom_S30AE_C"/>
</dbReference>
<dbReference type="Pfam" id="PF02482">
    <property type="entry name" value="Ribosomal_S30AE"/>
    <property type="match status" value="1"/>
</dbReference>
<dbReference type="PANTHER" id="PTHR33231:SF1">
    <property type="entry name" value="30S RIBOSOMAL PROTEIN"/>
    <property type="match status" value="1"/>
</dbReference>
<feature type="domain" description="Sigma 54 modulation/S30EA ribosomal protein C-terminal" evidence="5">
    <location>
        <begin position="125"/>
        <end position="175"/>
    </location>
</feature>
<keyword evidence="6" id="KW-0689">Ribosomal protein</keyword>
<dbReference type="InterPro" id="IPR036567">
    <property type="entry name" value="RHF-like"/>
</dbReference>
<gene>
    <name evidence="4" type="primary">hpf</name>
    <name evidence="6" type="ORF">SAMN02745216_02152</name>
</gene>
<evidence type="ECO:0000259" key="5">
    <source>
        <dbReference type="Pfam" id="PF16321"/>
    </source>
</evidence>
<dbReference type="GO" id="GO:0043024">
    <property type="term" value="F:ribosomal small subunit binding"/>
    <property type="evidence" value="ECO:0007669"/>
    <property type="project" value="TreeGrafter"/>
</dbReference>
<dbReference type="InterPro" id="IPR003489">
    <property type="entry name" value="RHF/RaiA"/>
</dbReference>
<comment type="subcellular location">
    <subcellularLocation>
        <location evidence="4">Cytoplasm</location>
    </subcellularLocation>
</comment>
<dbReference type="PANTHER" id="PTHR33231">
    <property type="entry name" value="30S RIBOSOMAL PROTEIN"/>
    <property type="match status" value="1"/>
</dbReference>
<dbReference type="SUPFAM" id="SSF69754">
    <property type="entry name" value="Ribosome binding protein Y (YfiA homologue)"/>
    <property type="match status" value="1"/>
</dbReference>
<comment type="similarity">
    <text evidence="4">Belongs to the HPF/YfiA ribosome-associated protein family. Long HPF subfamily.</text>
</comment>
<name>A0A1M6LQ39_9BACT</name>
<dbReference type="NCBIfam" id="TIGR00741">
    <property type="entry name" value="yfiA"/>
    <property type="match status" value="1"/>
</dbReference>
<dbReference type="GO" id="GO:0022627">
    <property type="term" value="C:cytosolic small ribosomal subunit"/>
    <property type="evidence" value="ECO:0007669"/>
    <property type="project" value="TreeGrafter"/>
</dbReference>
<dbReference type="InterPro" id="IPR050574">
    <property type="entry name" value="HPF/YfiA_ribosome-assoc"/>
</dbReference>
<protein>
    <recommendedName>
        <fullName evidence="3 4">Ribosome hibernation promoting factor</fullName>
        <shortName evidence="4">HPF</shortName>
    </recommendedName>
</protein>